<evidence type="ECO:0000256" key="8">
    <source>
        <dbReference type="ARBA" id="ARBA00023256"/>
    </source>
</evidence>
<dbReference type="AlphaFoldDB" id="A0A7J7ISF5"/>
<comment type="pathway">
    <text evidence="2 9">Protein modification; eIF5A hypusination.</text>
</comment>
<evidence type="ECO:0000313" key="10">
    <source>
        <dbReference type="EMBL" id="KAF6005291.1"/>
    </source>
</evidence>
<keyword evidence="7 9" id="KW-0503">Monooxygenase</keyword>
<evidence type="ECO:0000256" key="7">
    <source>
        <dbReference type="ARBA" id="ARBA00023033"/>
    </source>
</evidence>
<feature type="binding site" evidence="9">
    <location>
        <position position="262"/>
    </location>
    <ligand>
        <name>Fe cation</name>
        <dbReference type="ChEBI" id="CHEBI:24875"/>
        <label>2</label>
    </ligand>
</feature>
<protein>
    <recommendedName>
        <fullName evidence="9">Deoxyhypusine hydroxylase</fullName>
        <shortName evidence="9">DOHH</shortName>
        <ecNumber evidence="9">1.14.99.29</ecNumber>
    </recommendedName>
    <alternativeName>
        <fullName evidence="9">Deoxyhypusine dioxygenase</fullName>
    </alternativeName>
    <alternativeName>
        <fullName evidence="9">Deoxyhypusine monooxygenase</fullName>
    </alternativeName>
</protein>
<dbReference type="InterPro" id="IPR004155">
    <property type="entry name" value="PBS_lyase_HEAT"/>
</dbReference>
<dbReference type="OrthoDB" id="421002at2759"/>
<feature type="binding site" evidence="9">
    <location>
        <position position="60"/>
    </location>
    <ligand>
        <name>Fe cation</name>
        <dbReference type="ChEBI" id="CHEBI:24875"/>
        <label>1</label>
    </ligand>
</feature>
<comment type="function">
    <text evidence="9">Catalyzes the hydroxylation of the N(6)-(4-aminobutyl)-L-lysine intermediate to form hypusine, an essential post-translational modification only found in mature eIF-5A factor.</text>
</comment>
<keyword evidence="6 9" id="KW-0408">Iron</keyword>
<feature type="binding site" evidence="9">
    <location>
        <position position="59"/>
    </location>
    <ligand>
        <name>Fe cation</name>
        <dbReference type="ChEBI" id="CHEBI:24875"/>
        <label>1</label>
    </ligand>
</feature>
<dbReference type="PANTHER" id="PTHR12697:SF5">
    <property type="entry name" value="DEOXYHYPUSINE HYDROXYLASE"/>
    <property type="match status" value="1"/>
</dbReference>
<dbReference type="UniPathway" id="UPA00354"/>
<comment type="similarity">
    <text evidence="9">Belongs to the deoxyhypusine hydroxylase family.</text>
</comment>
<keyword evidence="8 9" id="KW-0386">Hypusine biosynthesis</keyword>
<dbReference type="SMART" id="SM00567">
    <property type="entry name" value="EZ_HEAT"/>
    <property type="match status" value="5"/>
</dbReference>
<dbReference type="GO" id="GO:0046872">
    <property type="term" value="F:metal ion binding"/>
    <property type="evidence" value="ECO:0007669"/>
    <property type="project" value="UniProtKB-KW"/>
</dbReference>
<evidence type="ECO:0000256" key="6">
    <source>
        <dbReference type="ARBA" id="ARBA00023004"/>
    </source>
</evidence>
<reference evidence="10 11" key="1">
    <citation type="journal article" date="2020" name="J. Phycol.">
        <title>Comparative genome analysis reveals Cyanidiococcus gen. nov., a new extremophilic red algal genus sister to Cyanidioschyzon (Cyanidioschyzonaceae, Rhodophyta).</title>
        <authorList>
            <person name="Liu S.-L."/>
            <person name="Chiang Y.-R."/>
            <person name="Yoon H.S."/>
            <person name="Fu H.-Y."/>
        </authorList>
    </citation>
    <scope>NUCLEOTIDE SEQUENCE [LARGE SCALE GENOMIC DNA]</scope>
    <source>
        <strain evidence="10 11">THAL066</strain>
    </source>
</reference>
<keyword evidence="3 9" id="KW-0479">Metal-binding</keyword>
<comment type="catalytic activity">
    <reaction evidence="1 9">
        <text>[eIF5A protein]-deoxyhypusine + AH2 + O2 = [eIF5A protein]-hypusine + A + H2O</text>
        <dbReference type="Rhea" id="RHEA:14101"/>
        <dbReference type="Rhea" id="RHEA-COMP:10144"/>
        <dbReference type="Rhea" id="RHEA-COMP:12592"/>
        <dbReference type="ChEBI" id="CHEBI:13193"/>
        <dbReference type="ChEBI" id="CHEBI:15377"/>
        <dbReference type="ChEBI" id="CHEBI:15379"/>
        <dbReference type="ChEBI" id="CHEBI:17499"/>
        <dbReference type="ChEBI" id="CHEBI:82657"/>
        <dbReference type="ChEBI" id="CHEBI:91175"/>
        <dbReference type="EC" id="1.14.99.29"/>
    </reaction>
</comment>
<feature type="binding site" evidence="9">
    <location>
        <position position="92"/>
    </location>
    <ligand>
        <name>Fe cation</name>
        <dbReference type="ChEBI" id="CHEBI:24875"/>
        <label>1</label>
    </ligand>
</feature>
<dbReference type="SUPFAM" id="SSF48371">
    <property type="entry name" value="ARM repeat"/>
    <property type="match status" value="1"/>
</dbReference>
<feature type="binding site" evidence="9">
    <location>
        <position position="228"/>
    </location>
    <ligand>
        <name>Fe cation</name>
        <dbReference type="ChEBI" id="CHEBI:24875"/>
        <label>2</label>
    </ligand>
</feature>
<feature type="binding site" evidence="9">
    <location>
        <position position="261"/>
    </location>
    <ligand>
        <name>Fe cation</name>
        <dbReference type="ChEBI" id="CHEBI:24875"/>
        <label>2</label>
    </ligand>
</feature>
<keyword evidence="5 9" id="KW-0560">Oxidoreductase</keyword>
<accession>A0A7J7ISF5</accession>
<evidence type="ECO:0000256" key="1">
    <source>
        <dbReference type="ARBA" id="ARBA00000068"/>
    </source>
</evidence>
<gene>
    <name evidence="10" type="primary">LIA1</name>
    <name evidence="10" type="ORF">F1559_004026</name>
</gene>
<evidence type="ECO:0000256" key="9">
    <source>
        <dbReference type="HAMAP-Rule" id="MF_03101"/>
    </source>
</evidence>
<dbReference type="InterPro" id="IPR016024">
    <property type="entry name" value="ARM-type_fold"/>
</dbReference>
<dbReference type="PANTHER" id="PTHR12697">
    <property type="entry name" value="PBS LYASE HEAT-LIKE PROTEIN"/>
    <property type="match status" value="1"/>
</dbReference>
<dbReference type="InterPro" id="IPR011989">
    <property type="entry name" value="ARM-like"/>
</dbReference>
<proteinExistence type="inferred from homology"/>
<dbReference type="GO" id="GO:0019135">
    <property type="term" value="F:deoxyhypusine monooxygenase activity"/>
    <property type="evidence" value="ECO:0007669"/>
    <property type="project" value="UniProtKB-UniRule"/>
</dbReference>
<keyword evidence="11" id="KW-1185">Reference proteome</keyword>
<evidence type="ECO:0000256" key="3">
    <source>
        <dbReference type="ARBA" id="ARBA00022723"/>
    </source>
</evidence>
<organism evidence="10 11">
    <name type="scientific">Cyanidiococcus yangmingshanensis</name>
    <dbReference type="NCBI Taxonomy" id="2690220"/>
    <lineage>
        <taxon>Eukaryota</taxon>
        <taxon>Rhodophyta</taxon>
        <taxon>Bangiophyceae</taxon>
        <taxon>Cyanidiales</taxon>
        <taxon>Cyanidiaceae</taxon>
        <taxon>Cyanidiococcus</taxon>
    </lineage>
</organism>
<sequence length="312" mass="34936">MVQSSDVEELFTRLWCESVCVAEKMNVIFSLKEAGSDRAVTLLCAALMDPRERSVLVRHEIAYVLGQMQNPKARETLVDRLVDANEDTIVRHECGEALGAIVALEAWDTLLAQTRDPVPEVRETCSLALERLRWMQRQNGQQKHLTGTSRDKALVFRTVDPAPPFEVDVDPEASWSDEALGELLRDENVSLFRRYRAMFTLRDRNTDKTALIVSDALLQDRSSALFRHEAAYVLGQMCRPCTLAALEKALAKHQEHPMVRHEAAEAIGAVGTQEACTVLEQYCNDADVIVRESCLVALDIAADYAILNDLNP</sequence>
<evidence type="ECO:0000256" key="2">
    <source>
        <dbReference type="ARBA" id="ARBA00005041"/>
    </source>
</evidence>
<evidence type="ECO:0000256" key="5">
    <source>
        <dbReference type="ARBA" id="ARBA00023002"/>
    </source>
</evidence>
<comment type="caution">
    <text evidence="10">The sequence shown here is derived from an EMBL/GenBank/DDBJ whole genome shotgun (WGS) entry which is preliminary data.</text>
</comment>
<comment type="cofactor">
    <cofactor evidence="9">
        <name>Fe(2+)</name>
        <dbReference type="ChEBI" id="CHEBI:29033"/>
    </cofactor>
    <text evidence="9">Binds 2 Fe(2+) ions per subunit.</text>
</comment>
<evidence type="ECO:0000313" key="11">
    <source>
        <dbReference type="Proteomes" id="UP000530660"/>
    </source>
</evidence>
<feature type="binding site" evidence="9">
    <location>
        <position position="93"/>
    </location>
    <ligand>
        <name>Fe cation</name>
        <dbReference type="ChEBI" id="CHEBI:24875"/>
        <label>1</label>
    </ligand>
</feature>
<keyword evidence="4" id="KW-0677">Repeat</keyword>
<dbReference type="EC" id="1.14.99.29" evidence="9"/>
<name>A0A7J7ISF5_9RHOD</name>
<dbReference type="Gene3D" id="1.25.10.10">
    <property type="entry name" value="Leucine-rich Repeat Variant"/>
    <property type="match status" value="2"/>
</dbReference>
<dbReference type="HAMAP" id="MF_03101">
    <property type="entry name" value="Deoxyhypusine_hydroxylase"/>
    <property type="match status" value="1"/>
</dbReference>
<dbReference type="InterPro" id="IPR027517">
    <property type="entry name" value="Deoxyhypusine_hydroxylase"/>
</dbReference>
<feature type="binding site" evidence="9">
    <location>
        <position position="229"/>
    </location>
    <ligand>
        <name>Fe cation</name>
        <dbReference type="ChEBI" id="CHEBI:24875"/>
        <label>2</label>
    </ligand>
</feature>
<dbReference type="Pfam" id="PF13646">
    <property type="entry name" value="HEAT_2"/>
    <property type="match status" value="2"/>
</dbReference>
<dbReference type="Proteomes" id="UP000530660">
    <property type="component" value="Unassembled WGS sequence"/>
</dbReference>
<evidence type="ECO:0000256" key="4">
    <source>
        <dbReference type="ARBA" id="ARBA00022737"/>
    </source>
</evidence>
<dbReference type="EMBL" id="VWRR01000001">
    <property type="protein sequence ID" value="KAF6005291.1"/>
    <property type="molecule type" value="Genomic_DNA"/>
</dbReference>